<reference evidence="1 2" key="1">
    <citation type="submission" date="2016-10" db="EMBL/GenBank/DDBJ databases">
        <authorList>
            <person name="de Groot N.N."/>
        </authorList>
    </citation>
    <scope>NUCLEOTIDE SEQUENCE [LARGE SCALE GENOMIC DNA]</scope>
    <source>
        <strain evidence="2">DSM 938 / 37b4</strain>
    </source>
</reference>
<accession>A0A0Q0QEF3</accession>
<protein>
    <submittedName>
        <fullName evidence="1">Uncharacterized membrane protein</fullName>
    </submittedName>
</protein>
<proteinExistence type="predicted"/>
<name>A0A0Q0QEF3_RHOCA</name>
<gene>
    <name evidence="1" type="ORF">SAMN04244550_00397</name>
</gene>
<dbReference type="Proteomes" id="UP000183812">
    <property type="component" value="Unassembled WGS sequence"/>
</dbReference>
<evidence type="ECO:0000313" key="2">
    <source>
        <dbReference type="Proteomes" id="UP000183812"/>
    </source>
</evidence>
<dbReference type="Pfam" id="PF06897">
    <property type="entry name" value="DUF1269"/>
    <property type="match status" value="1"/>
</dbReference>
<dbReference type="InterPro" id="IPR009200">
    <property type="entry name" value="DUF1269_membrane"/>
</dbReference>
<organism evidence="1 2">
    <name type="scientific">Rhodobacter capsulatus</name>
    <name type="common">Rhodopseudomonas capsulata</name>
    <dbReference type="NCBI Taxonomy" id="1061"/>
    <lineage>
        <taxon>Bacteria</taxon>
        <taxon>Pseudomonadati</taxon>
        <taxon>Pseudomonadota</taxon>
        <taxon>Alphaproteobacteria</taxon>
        <taxon>Rhodobacterales</taxon>
        <taxon>Rhodobacter group</taxon>
        <taxon>Rhodobacter</taxon>
    </lineage>
</organism>
<dbReference type="RefSeq" id="WP_055212748.1">
    <property type="nucleotide sequence ID" value="NZ_CP061202.1"/>
</dbReference>
<dbReference type="AlphaFoldDB" id="A0A0Q0QEF3"/>
<evidence type="ECO:0000313" key="1">
    <source>
        <dbReference type="EMBL" id="SDE43484.1"/>
    </source>
</evidence>
<dbReference type="OrthoDB" id="275223at2"/>
<sequence length="181" mass="18889">MSELIVIGHDSVEQAEAARTALFAMVREDLLEVTDAVVATVDAKGTIRLHHMVDFWTLGAGGGAFWGLLAGLLVLQPIAGMLLGATAGALSGAMTDFGIRDEFMREVTATLAPGKAALFVLLRVSASDMVIARLGESGGKILRTDLDPAAEDRLRATFALAHAEAAKVKTANPVPTPEPAV</sequence>
<dbReference type="EMBL" id="FNAY01000001">
    <property type="protein sequence ID" value="SDE43484.1"/>
    <property type="molecule type" value="Genomic_DNA"/>
</dbReference>